<gene>
    <name evidence="1" type="ORF">ATNIH1004_008483</name>
</gene>
<accession>A0A5M9MB54</accession>
<evidence type="ECO:0000313" key="2">
    <source>
        <dbReference type="Proteomes" id="UP000324241"/>
    </source>
</evidence>
<sequence>MERTRNQELETGNGSPDLGAFSFIHISVRYKIWAYLAPVCIDTWDCCVQKVDLNILAASYALYKEVSRIIYDDSCWERTEWKIAALSDFDRWLGNLPFHLFKRLTIRIFPSDPRMRTTLYFHWQRVSMIAKLISHASSAKLLVMDRAGNQTIVHRYDHDIMSHPFSRCETFATGWSQSTVQRVSVS</sequence>
<name>A0A5M9MB54_9EURO</name>
<proteinExistence type="predicted"/>
<dbReference type="RefSeq" id="XP_033423643.1">
    <property type="nucleotide sequence ID" value="XM_033573091.1"/>
</dbReference>
<protein>
    <submittedName>
        <fullName evidence="1">Uncharacterized protein</fullName>
    </submittedName>
</protein>
<dbReference type="GeneID" id="54331185"/>
<dbReference type="EMBL" id="QUQM01000006">
    <property type="protein sequence ID" value="KAA8644282.1"/>
    <property type="molecule type" value="Genomic_DNA"/>
</dbReference>
<reference evidence="1 2" key="1">
    <citation type="submission" date="2019-08" db="EMBL/GenBank/DDBJ databases">
        <title>The genome sequence of a newly discovered highly antifungal drug resistant Aspergillus species, Aspergillus tanneri NIH 1004.</title>
        <authorList>
            <person name="Mounaud S."/>
            <person name="Singh I."/>
            <person name="Joardar V."/>
            <person name="Pakala S."/>
            <person name="Pakala S."/>
            <person name="Venepally P."/>
            <person name="Chung J.K."/>
            <person name="Losada L."/>
            <person name="Nierman W.C."/>
        </authorList>
    </citation>
    <scope>NUCLEOTIDE SEQUENCE [LARGE SCALE GENOMIC DNA]</scope>
    <source>
        <strain evidence="1 2">NIH1004</strain>
    </source>
</reference>
<comment type="caution">
    <text evidence="1">The sequence shown here is derived from an EMBL/GenBank/DDBJ whole genome shotgun (WGS) entry which is preliminary data.</text>
</comment>
<evidence type="ECO:0000313" key="1">
    <source>
        <dbReference type="EMBL" id="KAA8644282.1"/>
    </source>
</evidence>
<dbReference type="AlphaFoldDB" id="A0A5M9MB54"/>
<dbReference type="Proteomes" id="UP000324241">
    <property type="component" value="Unassembled WGS sequence"/>
</dbReference>
<organism evidence="1 2">
    <name type="scientific">Aspergillus tanneri</name>
    <dbReference type="NCBI Taxonomy" id="1220188"/>
    <lineage>
        <taxon>Eukaryota</taxon>
        <taxon>Fungi</taxon>
        <taxon>Dikarya</taxon>
        <taxon>Ascomycota</taxon>
        <taxon>Pezizomycotina</taxon>
        <taxon>Eurotiomycetes</taxon>
        <taxon>Eurotiomycetidae</taxon>
        <taxon>Eurotiales</taxon>
        <taxon>Aspergillaceae</taxon>
        <taxon>Aspergillus</taxon>
        <taxon>Aspergillus subgen. Circumdati</taxon>
    </lineage>
</organism>